<organism evidence="7">
    <name type="scientific">Blastobotrys adeninivorans</name>
    <name type="common">Yeast</name>
    <name type="synonym">Arxula adeninivorans</name>
    <dbReference type="NCBI Taxonomy" id="409370"/>
    <lineage>
        <taxon>Eukaryota</taxon>
        <taxon>Fungi</taxon>
        <taxon>Dikarya</taxon>
        <taxon>Ascomycota</taxon>
        <taxon>Saccharomycotina</taxon>
        <taxon>Dipodascomycetes</taxon>
        <taxon>Dipodascales</taxon>
        <taxon>Trichomonascaceae</taxon>
        <taxon>Blastobotrys</taxon>
    </lineage>
</organism>
<reference evidence="7" key="1">
    <citation type="submission" date="2014-02" db="EMBL/GenBank/DDBJ databases">
        <authorList>
            <person name="Genoscope - CEA"/>
        </authorList>
    </citation>
    <scope>NUCLEOTIDE SEQUENCE</scope>
    <source>
        <strain evidence="7">LS3</strain>
    </source>
</reference>
<dbReference type="GO" id="GO:0051537">
    <property type="term" value="F:2 iron, 2 sulfur cluster binding"/>
    <property type="evidence" value="ECO:0007669"/>
    <property type="project" value="TreeGrafter"/>
</dbReference>
<feature type="domain" description="Core" evidence="6">
    <location>
        <begin position="87"/>
        <end position="191"/>
    </location>
</feature>
<dbReference type="NCBIfam" id="TIGR00049">
    <property type="entry name" value="iron-sulfur cluster assembly accessory protein"/>
    <property type="match status" value="1"/>
</dbReference>
<dbReference type="PhylomeDB" id="A0A060T8B8"/>
<dbReference type="GO" id="GO:0120510">
    <property type="term" value="C:mitochondrial [4Fe-4S] assembly complex"/>
    <property type="evidence" value="ECO:0007669"/>
    <property type="project" value="UniProtKB-ARBA"/>
</dbReference>
<dbReference type="GO" id="GO:0016226">
    <property type="term" value="P:iron-sulfur cluster assembly"/>
    <property type="evidence" value="ECO:0007669"/>
    <property type="project" value="InterPro"/>
</dbReference>
<evidence type="ECO:0000313" key="7">
    <source>
        <dbReference type="EMBL" id="CDP37370.1"/>
    </source>
</evidence>
<evidence type="ECO:0000256" key="2">
    <source>
        <dbReference type="ARBA" id="ARBA00006718"/>
    </source>
</evidence>
<dbReference type="PANTHER" id="PTHR43011">
    <property type="entry name" value="IRON-SULFUR CLUSTER ASSEMBLY 2 HOMOLOG, MITOCHONDRIAL"/>
    <property type="match status" value="1"/>
</dbReference>
<reference evidence="7" key="2">
    <citation type="submission" date="2014-06" db="EMBL/GenBank/DDBJ databases">
        <title>The complete genome of Blastobotrys (Arxula) adeninivorans LS3 - a yeast of biotechnological interest.</title>
        <authorList>
            <person name="Kunze G."/>
            <person name="Gaillardin C."/>
            <person name="Czernicka M."/>
            <person name="Durrens P."/>
            <person name="Martin T."/>
            <person name="Boer E."/>
            <person name="Gabaldon T."/>
            <person name="Cruz J."/>
            <person name="Talla E."/>
            <person name="Marck C."/>
            <person name="Goffeau A."/>
            <person name="Barbe V."/>
            <person name="Baret P."/>
            <person name="Baronian K."/>
            <person name="Beier S."/>
            <person name="Bleykasten C."/>
            <person name="Bode R."/>
            <person name="Casaregola S."/>
            <person name="Despons L."/>
            <person name="Fairhead C."/>
            <person name="Giersberg M."/>
            <person name="Gierski P."/>
            <person name="Hahnel U."/>
            <person name="Hartmann A."/>
            <person name="Jankowska D."/>
            <person name="Jubin C."/>
            <person name="Jung P."/>
            <person name="Lafontaine I."/>
            <person name="Leh-Louis V."/>
            <person name="Lemaire M."/>
            <person name="Marcet-Houben M."/>
            <person name="Mascher M."/>
            <person name="Morel G."/>
            <person name="Richard G.-F."/>
            <person name="Riechen J."/>
            <person name="Sacerdot C."/>
            <person name="Sarkar A."/>
            <person name="Savel G."/>
            <person name="Schacherer J."/>
            <person name="Sherman D."/>
            <person name="Straub M.-L."/>
            <person name="Stein N."/>
            <person name="Thierry A."/>
            <person name="Trautwein-Schult A."/>
            <person name="Westhof E."/>
            <person name="Worch S."/>
            <person name="Dujon B."/>
            <person name="Souciet J.-L."/>
            <person name="Wincker P."/>
            <person name="Scholz U."/>
            <person name="Neuveglise N."/>
        </authorList>
    </citation>
    <scope>NUCLEOTIDE SEQUENCE</scope>
    <source>
        <strain evidence="7">LS3</strain>
    </source>
</reference>
<dbReference type="FunFam" id="2.60.300.12:FF:000006">
    <property type="entry name" value="Iron-sulfur cluster assembly 2 mitochondrial"/>
    <property type="match status" value="1"/>
</dbReference>
<dbReference type="GO" id="GO:0051539">
    <property type="term" value="F:4 iron, 4 sulfur cluster binding"/>
    <property type="evidence" value="ECO:0007669"/>
    <property type="project" value="TreeGrafter"/>
</dbReference>
<dbReference type="InterPro" id="IPR016092">
    <property type="entry name" value="ATAP"/>
</dbReference>
<dbReference type="SUPFAM" id="SSF89360">
    <property type="entry name" value="HesB-like domain"/>
    <property type="match status" value="1"/>
</dbReference>
<dbReference type="InterPro" id="IPR035903">
    <property type="entry name" value="HesB-like_dom_sf"/>
</dbReference>
<protein>
    <submittedName>
        <fullName evidence="7">ARAD1D09944p</fullName>
    </submittedName>
</protein>
<proteinExistence type="inferred from homology"/>
<evidence type="ECO:0000256" key="4">
    <source>
        <dbReference type="ARBA" id="ARBA00023004"/>
    </source>
</evidence>
<dbReference type="GO" id="GO:0005506">
    <property type="term" value="F:iron ion binding"/>
    <property type="evidence" value="ECO:0007669"/>
    <property type="project" value="TreeGrafter"/>
</dbReference>
<dbReference type="InterPro" id="IPR000361">
    <property type="entry name" value="ATAP_core_dom"/>
</dbReference>
<evidence type="ECO:0000259" key="6">
    <source>
        <dbReference type="Pfam" id="PF01521"/>
    </source>
</evidence>
<comment type="subcellular location">
    <subcellularLocation>
        <location evidence="1">Mitochondrion</location>
    </subcellularLocation>
</comment>
<evidence type="ECO:0000256" key="1">
    <source>
        <dbReference type="ARBA" id="ARBA00004173"/>
    </source>
</evidence>
<dbReference type="AlphaFoldDB" id="A0A060T8B8"/>
<dbReference type="Pfam" id="PF01521">
    <property type="entry name" value="Fe-S_biosyn"/>
    <property type="match status" value="1"/>
</dbReference>
<sequence>MTRAYFDSEPNPEPAISKLDDKQMSFVARTLCRRLVGSQAVLRPALQPRLISIHQIRLISTPTLGPQADTKLTNPFKSDNDGEVLRVSVSKSAAEKLNSIKETDKNPNLILRVAVESGGCHGFQYLLSLKDQNTIDKENDSVFERDGARVVIDKTSLEILRESTIDYTTELIGSQFKVVDSPYASSSCGCGSSFSFDPTKKSA</sequence>
<keyword evidence="5" id="KW-0496">Mitochondrion</keyword>
<comment type="similarity">
    <text evidence="2">Belongs to the HesB/IscA family.</text>
</comment>
<evidence type="ECO:0000256" key="5">
    <source>
        <dbReference type="ARBA" id="ARBA00023128"/>
    </source>
</evidence>
<name>A0A060T8B8_BLAAD</name>
<keyword evidence="3" id="KW-0479">Metal-binding</keyword>
<dbReference type="PANTHER" id="PTHR43011:SF1">
    <property type="entry name" value="IRON-SULFUR CLUSTER ASSEMBLY 2 HOMOLOG, MITOCHONDRIAL"/>
    <property type="match status" value="1"/>
</dbReference>
<gene>
    <name evidence="7" type="ORF">GNLVRS02_ARAD1D09944g</name>
</gene>
<dbReference type="EMBL" id="HG937694">
    <property type="protein sequence ID" value="CDP37370.1"/>
    <property type="molecule type" value="Genomic_DNA"/>
</dbReference>
<accession>A0A060T8B8</accession>
<dbReference type="Gene3D" id="2.60.300.12">
    <property type="entry name" value="HesB-like domain"/>
    <property type="match status" value="1"/>
</dbReference>
<keyword evidence="4" id="KW-0408">Iron</keyword>
<evidence type="ECO:0000256" key="3">
    <source>
        <dbReference type="ARBA" id="ARBA00022723"/>
    </source>
</evidence>